<keyword evidence="2 4" id="KW-0040">ANK repeat</keyword>
<keyword evidence="5" id="KW-0694">RNA-binding</keyword>
<feature type="repeat" description="ANK" evidence="4">
    <location>
        <begin position="165"/>
        <end position="197"/>
    </location>
</feature>
<feature type="repeat" description="ANK" evidence="4">
    <location>
        <begin position="402"/>
        <end position="434"/>
    </location>
</feature>
<evidence type="ECO:0000313" key="8">
    <source>
        <dbReference type="EMBL" id="CAI8035668.1"/>
    </source>
</evidence>
<dbReference type="InterPro" id="IPR051631">
    <property type="entry name" value="Ankyrin-KH/SAM_domain"/>
</dbReference>
<evidence type="ECO:0000256" key="4">
    <source>
        <dbReference type="PROSITE-ProRule" id="PRU00023"/>
    </source>
</evidence>
<accession>A0AA35STM5</accession>
<evidence type="ECO:0000256" key="2">
    <source>
        <dbReference type="ARBA" id="ARBA00023043"/>
    </source>
</evidence>
<dbReference type="SUPFAM" id="SSF48403">
    <property type="entry name" value="Ankyrin repeat"/>
    <property type="match status" value="1"/>
</dbReference>
<dbReference type="SMART" id="SM00248">
    <property type="entry name" value="ANK"/>
    <property type="match status" value="10"/>
</dbReference>
<dbReference type="PANTHER" id="PTHR23206:SF8">
    <property type="entry name" value="ANKYRIN REPEAT AND KH DOMAIN-CONTAINING 1"/>
    <property type="match status" value="1"/>
</dbReference>
<feature type="repeat" description="ANK" evidence="4">
    <location>
        <begin position="369"/>
        <end position="401"/>
    </location>
</feature>
<dbReference type="InterPro" id="IPR036770">
    <property type="entry name" value="Ankyrin_rpt-contain_sf"/>
</dbReference>
<feature type="repeat" description="ANK" evidence="4">
    <location>
        <begin position="267"/>
        <end position="299"/>
    </location>
</feature>
<dbReference type="PRINTS" id="PR01415">
    <property type="entry name" value="ANKYRIN"/>
</dbReference>
<evidence type="ECO:0000313" key="9">
    <source>
        <dbReference type="Proteomes" id="UP001174909"/>
    </source>
</evidence>
<proteinExistence type="predicted"/>
<feature type="region of interest" description="Disordered" evidence="6">
    <location>
        <begin position="807"/>
        <end position="834"/>
    </location>
</feature>
<dbReference type="InterPro" id="IPR004088">
    <property type="entry name" value="KH_dom_type_1"/>
</dbReference>
<keyword evidence="9" id="KW-1185">Reference proteome</keyword>
<dbReference type="GO" id="GO:0003723">
    <property type="term" value="F:RNA binding"/>
    <property type="evidence" value="ECO:0007669"/>
    <property type="project" value="UniProtKB-UniRule"/>
</dbReference>
<dbReference type="InterPro" id="IPR002110">
    <property type="entry name" value="Ankyrin_rpt"/>
</dbReference>
<evidence type="ECO:0000256" key="6">
    <source>
        <dbReference type="SAM" id="MobiDB-lite"/>
    </source>
</evidence>
<name>A0AA35STM5_GEOBA</name>
<feature type="repeat" description="ANK" evidence="4">
    <location>
        <begin position="199"/>
        <end position="231"/>
    </location>
</feature>
<dbReference type="InterPro" id="IPR036612">
    <property type="entry name" value="KH_dom_type_1_sf"/>
</dbReference>
<feature type="repeat" description="ANK" evidence="4">
    <location>
        <begin position="232"/>
        <end position="264"/>
    </location>
</feature>
<dbReference type="SMART" id="SM00322">
    <property type="entry name" value="KH"/>
    <property type="match status" value="1"/>
</dbReference>
<dbReference type="Pfam" id="PF12796">
    <property type="entry name" value="Ank_2"/>
    <property type="match status" value="4"/>
</dbReference>
<feature type="compositionally biased region" description="Basic and acidic residues" evidence="6">
    <location>
        <begin position="516"/>
        <end position="525"/>
    </location>
</feature>
<feature type="compositionally biased region" description="Polar residues" evidence="6">
    <location>
        <begin position="636"/>
        <end position="645"/>
    </location>
</feature>
<feature type="compositionally biased region" description="Basic and acidic residues" evidence="6">
    <location>
        <begin position="666"/>
        <end position="678"/>
    </location>
</feature>
<feature type="repeat" description="ANK" evidence="4">
    <location>
        <begin position="132"/>
        <end position="164"/>
    </location>
</feature>
<dbReference type="GO" id="GO:0005737">
    <property type="term" value="C:cytoplasm"/>
    <property type="evidence" value="ECO:0007669"/>
    <property type="project" value="TreeGrafter"/>
</dbReference>
<feature type="compositionally biased region" description="Acidic residues" evidence="6">
    <location>
        <begin position="570"/>
        <end position="588"/>
    </location>
</feature>
<dbReference type="EMBL" id="CASHTH010002817">
    <property type="protein sequence ID" value="CAI8035668.1"/>
    <property type="molecule type" value="Genomic_DNA"/>
</dbReference>
<dbReference type="Proteomes" id="UP001174909">
    <property type="component" value="Unassembled WGS sequence"/>
</dbReference>
<evidence type="ECO:0000259" key="7">
    <source>
        <dbReference type="SMART" id="SM00322"/>
    </source>
</evidence>
<keyword evidence="1" id="KW-0677">Repeat</keyword>
<gene>
    <name evidence="8" type="ORF">GBAR_LOCUS19982</name>
</gene>
<feature type="repeat" description="ANK" evidence="4">
    <location>
        <begin position="334"/>
        <end position="366"/>
    </location>
</feature>
<keyword evidence="3" id="KW-0175">Coiled coil</keyword>
<dbReference type="PROSITE" id="PS50297">
    <property type="entry name" value="ANK_REP_REGION"/>
    <property type="match status" value="8"/>
</dbReference>
<protein>
    <submittedName>
        <fullName evidence="8">Ankyrin repeat and KH domain-containing protein 1</fullName>
    </submittedName>
</protein>
<comment type="caution">
    <text evidence="8">The sequence shown here is derived from an EMBL/GenBank/DDBJ whole genome shotgun (WGS) entry which is preliminary data.</text>
</comment>
<feature type="compositionally biased region" description="Basic residues" evidence="6">
    <location>
        <begin position="526"/>
        <end position="539"/>
    </location>
</feature>
<feature type="repeat" description="ANK" evidence="4">
    <location>
        <begin position="301"/>
        <end position="333"/>
    </location>
</feature>
<dbReference type="GO" id="GO:0045087">
    <property type="term" value="P:innate immune response"/>
    <property type="evidence" value="ECO:0007669"/>
    <property type="project" value="TreeGrafter"/>
</dbReference>
<feature type="compositionally biased region" description="Gly residues" evidence="6">
    <location>
        <begin position="555"/>
        <end position="564"/>
    </location>
</feature>
<dbReference type="PROSITE" id="PS50084">
    <property type="entry name" value="KH_TYPE_1"/>
    <property type="match status" value="1"/>
</dbReference>
<evidence type="ECO:0000256" key="1">
    <source>
        <dbReference type="ARBA" id="ARBA00022737"/>
    </source>
</evidence>
<feature type="compositionally biased region" description="Low complexity" evidence="6">
    <location>
        <begin position="602"/>
        <end position="612"/>
    </location>
</feature>
<feature type="region of interest" description="Disordered" evidence="6">
    <location>
        <begin position="752"/>
        <end position="787"/>
    </location>
</feature>
<dbReference type="Pfam" id="PF00013">
    <property type="entry name" value="KH_1"/>
    <property type="match status" value="1"/>
</dbReference>
<dbReference type="SUPFAM" id="SSF54791">
    <property type="entry name" value="Eukaryotic type KH-domain (KH-domain type I)"/>
    <property type="match status" value="1"/>
</dbReference>
<sequence length="861" mass="92095">MEREYSSLVVVRNTCLGEDRLSRRYWRLQSLPGVVVQEDCCPAGIGNCSETFYIRSFVHYLLSNGHNVAVLNHLPLPSGYVPTVENESYLSSEEDDLEDEEGSDTSYLAQEIGLPPGSYDPAIEIDQQTDSNHDTALTLAAAGGHDELVELLISHGANIEHRDKKGCTPLILAASAGHAVVAAILLDHAADIEAQSDRTKDTALSLACSGGRQEVVEILLAKGANFEHRNVSDYTPLSLAASGGYVTIIKMLLRAGADINSRTGSKLGITPLMLAAMNGHTATVKLLLDMGSDINAQIETNRNTALTLACFQGRHEVVSLLVERQANVEHRAKTGLTPLMEAASGGYHEVGRVLINKGADVNAAPVPSSRDTALTIAADKGHYRFVDLILREGAHVDVKNKKGNSPLWLAANGGHLDVVKLLVDHGSDLDSQDNRKVSCLMAAFRKGHFKVVKYLVDHVSQFPSDADLKRYVSTLSDKESLKKCQRCMEVIIDAKERQAAEANKNATILLQEIDQEKKHEEDKKAAAARKRAKKKRQKEKKQALKAQKGDKVGEKGGAGCGGGDSPPEGDQADDTADDVMAENGDIPEELSPVDRIPPKEPLPLVLPLVKKQSPVEREKAGGEGSRGHSRVARLPSTGSVASISLSPGGVASPGGATPTSSPRKSKKEDGWKEVGKENKEGVVPGSVFAAVVGKNNSNLNLIKQATNTHIEVERTSKTASTRALSVRGSTEAIKQAQHIISLLVKDPSHNIANALPRHLPQPSSHQVTGAHGHRPPPPPQDHTVTTNSAALPHSSLLGDHRVPLSSSLSLASSSLPPPSTSRTALPKRSSVPTAVSTVVVTRSSTVNISPYYLSENGETPR</sequence>
<dbReference type="Gene3D" id="3.30.1370.10">
    <property type="entry name" value="K Homology domain, type 1"/>
    <property type="match status" value="1"/>
</dbReference>
<feature type="domain" description="K Homology" evidence="7">
    <location>
        <begin position="675"/>
        <end position="745"/>
    </location>
</feature>
<dbReference type="FunFam" id="1.25.40.20:FF:000012">
    <property type="entry name" value="ankyrin repeat domain-containing protein 17 isoform X1"/>
    <property type="match status" value="1"/>
</dbReference>
<evidence type="ECO:0000256" key="3">
    <source>
        <dbReference type="ARBA" id="ARBA00023054"/>
    </source>
</evidence>
<dbReference type="InterPro" id="IPR004087">
    <property type="entry name" value="KH_dom"/>
</dbReference>
<dbReference type="Gene3D" id="1.25.40.20">
    <property type="entry name" value="Ankyrin repeat-containing domain"/>
    <property type="match status" value="3"/>
</dbReference>
<evidence type="ECO:0000256" key="5">
    <source>
        <dbReference type="PROSITE-ProRule" id="PRU00117"/>
    </source>
</evidence>
<feature type="region of interest" description="Disordered" evidence="6">
    <location>
        <begin position="516"/>
        <end position="678"/>
    </location>
</feature>
<organism evidence="8 9">
    <name type="scientific">Geodia barretti</name>
    <name type="common">Barrett's horny sponge</name>
    <dbReference type="NCBI Taxonomy" id="519541"/>
    <lineage>
        <taxon>Eukaryota</taxon>
        <taxon>Metazoa</taxon>
        <taxon>Porifera</taxon>
        <taxon>Demospongiae</taxon>
        <taxon>Heteroscleromorpha</taxon>
        <taxon>Tetractinellida</taxon>
        <taxon>Astrophorina</taxon>
        <taxon>Geodiidae</taxon>
        <taxon>Geodia</taxon>
    </lineage>
</organism>
<dbReference type="FunFam" id="1.25.40.20:FF:000041">
    <property type="entry name" value="ankyrin repeat and KH domain-containing protein 1 isoform X1"/>
    <property type="match status" value="1"/>
</dbReference>
<reference evidence="8" key="1">
    <citation type="submission" date="2023-03" db="EMBL/GenBank/DDBJ databases">
        <authorList>
            <person name="Steffen K."/>
            <person name="Cardenas P."/>
        </authorList>
    </citation>
    <scope>NUCLEOTIDE SEQUENCE</scope>
</reference>
<dbReference type="PROSITE" id="PS50088">
    <property type="entry name" value="ANK_REPEAT"/>
    <property type="match status" value="9"/>
</dbReference>
<dbReference type="PANTHER" id="PTHR23206">
    <property type="entry name" value="MASK PROTEIN"/>
    <property type="match status" value="1"/>
</dbReference>
<dbReference type="Pfam" id="PF00023">
    <property type="entry name" value="Ank"/>
    <property type="match status" value="1"/>
</dbReference>
<dbReference type="AlphaFoldDB" id="A0AA35STM5"/>